<evidence type="ECO:0000256" key="7">
    <source>
        <dbReference type="ARBA" id="ARBA00022801"/>
    </source>
</evidence>
<evidence type="ECO:0000256" key="4">
    <source>
        <dbReference type="ARBA" id="ARBA00022722"/>
    </source>
</evidence>
<evidence type="ECO:0000256" key="11">
    <source>
        <dbReference type="SAM" id="MobiDB-lite"/>
    </source>
</evidence>
<dbReference type="GO" id="GO:0016787">
    <property type="term" value="F:hydrolase activity"/>
    <property type="evidence" value="ECO:0007669"/>
    <property type="project" value="UniProtKB-KW"/>
</dbReference>
<dbReference type="PANTHER" id="PTHR16036">
    <property type="entry name" value="ANKYRIN REPEAT AND ZINC FINGER DOMAIN-CONTAINING PROTEIN 1"/>
    <property type="match status" value="1"/>
</dbReference>
<feature type="domain" description="VLRF1" evidence="12">
    <location>
        <begin position="217"/>
        <end position="390"/>
    </location>
</feature>
<evidence type="ECO:0000256" key="2">
    <source>
        <dbReference type="ARBA" id="ARBA00009262"/>
    </source>
</evidence>
<gene>
    <name evidence="13" type="ORF">NP233_g406</name>
</gene>
<dbReference type="AlphaFoldDB" id="A0AAD5W441"/>
<keyword evidence="3 10" id="KW-0963">Cytoplasm</keyword>
<evidence type="ECO:0000256" key="5">
    <source>
        <dbReference type="ARBA" id="ARBA00022737"/>
    </source>
</evidence>
<feature type="compositionally biased region" description="Basic and acidic residues" evidence="11">
    <location>
        <begin position="619"/>
        <end position="631"/>
    </location>
</feature>
<comment type="caution">
    <text evidence="13">The sequence shown here is derived from an EMBL/GenBank/DDBJ whole genome shotgun (WGS) entry which is preliminary data.</text>
</comment>
<evidence type="ECO:0000256" key="10">
    <source>
        <dbReference type="PROSITE-ProRule" id="PRU01389"/>
    </source>
</evidence>
<dbReference type="GO" id="GO:0005737">
    <property type="term" value="C:cytoplasm"/>
    <property type="evidence" value="ECO:0007669"/>
    <property type="project" value="UniProtKB-SubCell"/>
</dbReference>
<evidence type="ECO:0000259" key="12">
    <source>
        <dbReference type="PROSITE" id="PS52044"/>
    </source>
</evidence>
<name>A0AAD5W441_9AGAR</name>
<evidence type="ECO:0000313" key="14">
    <source>
        <dbReference type="Proteomes" id="UP001213000"/>
    </source>
</evidence>
<feature type="compositionally biased region" description="Pro residues" evidence="11">
    <location>
        <begin position="416"/>
        <end position="435"/>
    </location>
</feature>
<feature type="compositionally biased region" description="Basic and acidic residues" evidence="11">
    <location>
        <begin position="530"/>
        <end position="546"/>
    </location>
</feature>
<keyword evidence="8" id="KW-0040">ANK repeat</keyword>
<evidence type="ECO:0000256" key="3">
    <source>
        <dbReference type="ARBA" id="ARBA00022490"/>
    </source>
</evidence>
<proteinExistence type="inferred from homology"/>
<feature type="region of interest" description="Disordered" evidence="11">
    <location>
        <begin position="522"/>
        <end position="555"/>
    </location>
</feature>
<accession>A0AAD5W441</accession>
<evidence type="ECO:0000256" key="8">
    <source>
        <dbReference type="ARBA" id="ARBA00023043"/>
    </source>
</evidence>
<dbReference type="PROSITE" id="PS52044">
    <property type="entry name" value="VLRF1"/>
    <property type="match status" value="1"/>
</dbReference>
<protein>
    <recommendedName>
        <fullName evidence="12">VLRF1 domain-containing protein</fullName>
    </recommendedName>
</protein>
<keyword evidence="5" id="KW-0677">Repeat</keyword>
<feature type="region of interest" description="Disordered" evidence="11">
    <location>
        <begin position="126"/>
        <end position="146"/>
    </location>
</feature>
<keyword evidence="7 10" id="KW-0378">Hydrolase</keyword>
<dbReference type="Proteomes" id="UP001213000">
    <property type="component" value="Unassembled WGS sequence"/>
</dbReference>
<feature type="region of interest" description="Disordered" evidence="11">
    <location>
        <begin position="588"/>
        <end position="679"/>
    </location>
</feature>
<reference evidence="13" key="1">
    <citation type="submission" date="2022-07" db="EMBL/GenBank/DDBJ databases">
        <title>Genome Sequence of Leucocoprinus birnbaumii.</title>
        <authorList>
            <person name="Buettner E."/>
        </authorList>
    </citation>
    <scope>NUCLEOTIDE SEQUENCE</scope>
    <source>
        <strain evidence="13">VT141</strain>
    </source>
</reference>
<dbReference type="InterPro" id="IPR047139">
    <property type="entry name" value="ANKZ1/VMS1"/>
</dbReference>
<feature type="region of interest" description="Disordered" evidence="11">
    <location>
        <begin position="281"/>
        <end position="304"/>
    </location>
</feature>
<comment type="domain">
    <text evidence="10">The VLRF1 domain mediates binding to the 60S ribosomal subunit.</text>
</comment>
<feature type="active site" evidence="10">
    <location>
        <position position="293"/>
    </location>
</feature>
<evidence type="ECO:0000256" key="1">
    <source>
        <dbReference type="ARBA" id="ARBA00004496"/>
    </source>
</evidence>
<feature type="region of interest" description="Disordered" evidence="11">
    <location>
        <begin position="411"/>
        <end position="438"/>
    </location>
</feature>
<dbReference type="EMBL" id="JANIEX010000011">
    <property type="protein sequence ID" value="KAJ3576473.1"/>
    <property type="molecule type" value="Genomic_DNA"/>
</dbReference>
<keyword evidence="14" id="KW-1185">Reference proteome</keyword>
<comment type="subcellular location">
    <subcellularLocation>
        <location evidence="1">Cytoplasm</location>
    </subcellularLocation>
</comment>
<dbReference type="Pfam" id="PF18826">
    <property type="entry name" value="bVLRF1"/>
    <property type="match status" value="1"/>
</dbReference>
<evidence type="ECO:0000256" key="6">
    <source>
        <dbReference type="ARBA" id="ARBA00022759"/>
    </source>
</evidence>
<dbReference type="PANTHER" id="PTHR16036:SF2">
    <property type="entry name" value="TRNA ENDONUCLEASE ANKZF1"/>
    <property type="match status" value="1"/>
</dbReference>
<dbReference type="InterPro" id="IPR041175">
    <property type="entry name" value="VLRF1/Vms1"/>
</dbReference>
<dbReference type="GO" id="GO:0004519">
    <property type="term" value="F:endonuclease activity"/>
    <property type="evidence" value="ECO:0007669"/>
    <property type="project" value="UniProtKB-KW"/>
</dbReference>
<sequence>MQAQAPSAYHLYNLPPELLDTLTLRTLRSEPQPPPLNSKSASHQLDLTEDGKQVQDGIDGSTASGSNIGARACNICLGVTFTDVDEQRAHFRSDWHRYNVKTRLAGGQAVSEEKFGQLVEALDDSLSGSASSSSEDESSGEGPSDAVNALINKTKRLHAQLNDDDSSQMNQIPQSPLAWFHSPQHQTQLGVYRTIFPSYIESDGYLKELKDMQSSPEERTWAMFMVAGGHFAGAIVKVGKSDEERAEEAEEAAAAFATTGKKRKPKKPKPETEVLRHKTFHRYTTRKKQGGSQSVNDNAKGPAKSAGALLRRYGEQALRDDIRNLLLEWSEDIDACERIWIRASASNRRIFLDFEGPIVKGDIRLRTFPFPTRRPTQSELARCLLELTKPKVSYFTEAELREQDEAYLASIKPKPPKPAPPPPSQPSQPLPPPKPKLTKEEEVLKDKWLRAFEMISRDRLEALKSFCDREADALGGVNALIPEYASAEAGSGMRRAGTLLQAATVAGSEDIVKWLLDEKDADPTIPVPSRTRDDDRDVAEDGHTAEGDDTETIPLKPGAQRAAYDLAKSKAIRGIFRRCAATNPDKWDWLGAGRVPSGLSKEMEEERDERKKMRRKGLKEKVKEREREAAAKRAAVGVVEREPTPEPVPIQKPENPTGPQKLGGASGAIEGVAGLTPEMRARVERERRARAAEARLKALSK</sequence>
<keyword evidence="4 10" id="KW-0540">Nuclease</keyword>
<keyword evidence="9" id="KW-0175">Coiled coil</keyword>
<dbReference type="GO" id="GO:0036503">
    <property type="term" value="P:ERAD pathway"/>
    <property type="evidence" value="ECO:0007669"/>
    <property type="project" value="TreeGrafter"/>
</dbReference>
<feature type="compositionally biased region" description="Basic and acidic residues" evidence="11">
    <location>
        <begin position="601"/>
        <end position="611"/>
    </location>
</feature>
<organism evidence="13 14">
    <name type="scientific">Leucocoprinus birnbaumii</name>
    <dbReference type="NCBI Taxonomy" id="56174"/>
    <lineage>
        <taxon>Eukaryota</taxon>
        <taxon>Fungi</taxon>
        <taxon>Dikarya</taxon>
        <taxon>Basidiomycota</taxon>
        <taxon>Agaricomycotina</taxon>
        <taxon>Agaricomycetes</taxon>
        <taxon>Agaricomycetidae</taxon>
        <taxon>Agaricales</taxon>
        <taxon>Agaricineae</taxon>
        <taxon>Agaricaceae</taxon>
        <taxon>Leucocoprinus</taxon>
    </lineage>
</organism>
<evidence type="ECO:0000313" key="13">
    <source>
        <dbReference type="EMBL" id="KAJ3576473.1"/>
    </source>
</evidence>
<keyword evidence="6 10" id="KW-0255">Endonuclease</keyword>
<comment type="similarity">
    <text evidence="2 10">Belongs to the ANKZF1/VMS1 family.</text>
</comment>
<evidence type="ECO:0000256" key="9">
    <source>
        <dbReference type="ARBA" id="ARBA00023054"/>
    </source>
</evidence>